<dbReference type="PIRSF" id="PIRSF021505">
    <property type="entry name" value="O_gly_hdrol"/>
    <property type="match status" value="1"/>
</dbReference>
<feature type="chain" id="PRO_5004880952" evidence="1">
    <location>
        <begin position="24"/>
        <end position="441"/>
    </location>
</feature>
<accession>W6P4M0</accession>
<reference evidence="2 3" key="1">
    <citation type="submission" date="2013-12" db="EMBL/GenBank/DDBJ databases">
        <title>Improved hybrid genome assemblies of Bacteroides xylanisolvens SD CC 1b and Bacteroides xylanisolvens SD CC 2a using Illumina and 454 Sequencing.</title>
        <authorList>
            <person name="Ramaraj T."/>
            <person name="Sundararajan A."/>
            <person name="Mudge J."/>
            <person name="Schilkey F.D."/>
            <person name="Delvecchio V."/>
            <person name="Donlon M."/>
            <person name="Ziemer C."/>
        </authorList>
    </citation>
    <scope>NUCLEOTIDE SEQUENCE [LARGE SCALE GENOMIC DNA]</scope>
</reference>
<dbReference type="SUPFAM" id="SSF48208">
    <property type="entry name" value="Six-hairpin glycosidases"/>
    <property type="match status" value="1"/>
</dbReference>
<dbReference type="InterPro" id="IPR008928">
    <property type="entry name" value="6-hairpin_glycosidase_sf"/>
</dbReference>
<evidence type="ECO:0000313" key="2">
    <source>
        <dbReference type="EMBL" id="CDM04663.1"/>
    </source>
</evidence>
<dbReference type="PANTHER" id="PTHR47791">
    <property type="entry name" value="MEIOTICALLY UP-REGULATED GENE 191 PROTEIN"/>
    <property type="match status" value="1"/>
</dbReference>
<sequence length="441" mass="49810">MMKQYIFSAVCLMSGVLCMSSCNEDKQAKPYTPDYEIVPEYTNADTWTAYEAFNDNLLDPDKNIYKTSTAYTAATDRNNGAAAIWCQPIYWDMAMNAYKRAKAEGDTERENKYKQLCDDLFAGNKAHYVNFDFDDNNENTGWFIYDDIQWWTITLARAYELFKVEEYRSLAEASFARVWYGSPRVGDTGSYADPEKNLGGGMFWQWQPIGNPNENAAGDGKMACINFPTVVAALTLYNKDVPADRVADPNPESWSNKYGDFTRPHYETKEAYLAKGKEIYEWAVKNLVDSNTGEVADSKHGEGNPAWSDHVYNQATFIGASLLLYKATGEKTYLDNAILGADYTMNTMSETYDLLPFESGVEQGIYTAIFAEYMAMLVNDCGQTQYVPFLKRNINYGWANRDRTRNLCGGEYYKAQIEGATIDSYSASGIPALMLLFPADK</sequence>
<dbReference type="GO" id="GO:0005975">
    <property type="term" value="P:carbohydrate metabolic process"/>
    <property type="evidence" value="ECO:0007669"/>
    <property type="project" value="InterPro"/>
</dbReference>
<dbReference type="InterPro" id="IPR014512">
    <property type="entry name" value="O_gly_hydro"/>
</dbReference>
<keyword evidence="1" id="KW-0732">Signal</keyword>
<name>W6P4M0_9BACE</name>
<dbReference type="Proteomes" id="UP000019380">
    <property type="component" value="Unassembled WGS sequence"/>
</dbReference>
<dbReference type="EMBL" id="CBXG010000023">
    <property type="protein sequence ID" value="CDM04663.1"/>
    <property type="molecule type" value="Genomic_DNA"/>
</dbReference>
<dbReference type="Pfam" id="PF03663">
    <property type="entry name" value="Glyco_hydro_76"/>
    <property type="match status" value="1"/>
</dbReference>
<protein>
    <submittedName>
        <fullName evidence="2">Alpha-1,6-mannanase</fullName>
    </submittedName>
</protein>
<evidence type="ECO:0000256" key="1">
    <source>
        <dbReference type="SAM" id="SignalP"/>
    </source>
</evidence>
<evidence type="ECO:0000313" key="3">
    <source>
        <dbReference type="Proteomes" id="UP000019380"/>
    </source>
</evidence>
<dbReference type="InterPro" id="IPR005198">
    <property type="entry name" value="Glyco_hydro_76"/>
</dbReference>
<dbReference type="InterPro" id="IPR053169">
    <property type="entry name" value="MUG_Protein"/>
</dbReference>
<dbReference type="AlphaFoldDB" id="W6P4M0"/>
<dbReference type="Gene3D" id="1.50.10.20">
    <property type="match status" value="1"/>
</dbReference>
<organism evidence="2 3">
    <name type="scientific">Bacteroides xylanisolvens SD CC 1b</name>
    <dbReference type="NCBI Taxonomy" id="702447"/>
    <lineage>
        <taxon>Bacteria</taxon>
        <taxon>Pseudomonadati</taxon>
        <taxon>Bacteroidota</taxon>
        <taxon>Bacteroidia</taxon>
        <taxon>Bacteroidales</taxon>
        <taxon>Bacteroidaceae</taxon>
        <taxon>Bacteroides</taxon>
    </lineage>
</organism>
<gene>
    <name evidence="2" type="ORF">BN890_22440</name>
</gene>
<feature type="signal peptide" evidence="1">
    <location>
        <begin position="1"/>
        <end position="23"/>
    </location>
</feature>
<proteinExistence type="predicted"/>
<comment type="caution">
    <text evidence="2">The sequence shown here is derived from an EMBL/GenBank/DDBJ whole genome shotgun (WGS) entry which is preliminary data.</text>
</comment>
<dbReference type="PANTHER" id="PTHR47791:SF3">
    <property type="entry name" value="MEIOTICALLY UP-REGULATED GENE 191 PROTEIN"/>
    <property type="match status" value="1"/>
</dbReference>